<dbReference type="Pfam" id="PF10101">
    <property type="entry name" value="DUF2339"/>
    <property type="match status" value="1"/>
</dbReference>
<feature type="transmembrane region" description="Helical" evidence="2">
    <location>
        <begin position="127"/>
        <end position="144"/>
    </location>
</feature>
<evidence type="ECO:0000256" key="2">
    <source>
        <dbReference type="SAM" id="Phobius"/>
    </source>
</evidence>
<dbReference type="EMBL" id="RBWY01000003">
    <property type="protein sequence ID" value="RKS85043.1"/>
    <property type="molecule type" value="Genomic_DNA"/>
</dbReference>
<gene>
    <name evidence="3" type="ORF">DES39_1542</name>
</gene>
<feature type="transmembrane region" description="Helical" evidence="2">
    <location>
        <begin position="624"/>
        <end position="642"/>
    </location>
</feature>
<feature type="transmembrane region" description="Helical" evidence="2">
    <location>
        <begin position="204"/>
        <end position="227"/>
    </location>
</feature>
<feature type="transmembrane region" description="Helical" evidence="2">
    <location>
        <begin position="234"/>
        <end position="253"/>
    </location>
</feature>
<feature type="transmembrane region" description="Helical" evidence="2">
    <location>
        <begin position="563"/>
        <end position="584"/>
    </location>
</feature>
<feature type="region of interest" description="Disordered" evidence="1">
    <location>
        <begin position="46"/>
        <end position="79"/>
    </location>
</feature>
<protein>
    <submittedName>
        <fullName evidence="3">Putative membrane protein</fullName>
    </submittedName>
</protein>
<accession>A0A495RC52</accession>
<keyword evidence="2" id="KW-1133">Transmembrane helix</keyword>
<dbReference type="PANTHER" id="PTHR38434">
    <property type="entry name" value="BLL2549 PROTEIN"/>
    <property type="match status" value="1"/>
</dbReference>
<feature type="transmembrane region" description="Helical" evidence="2">
    <location>
        <begin position="259"/>
        <end position="277"/>
    </location>
</feature>
<feature type="transmembrane region" description="Helical" evidence="2">
    <location>
        <begin position="156"/>
        <end position="173"/>
    </location>
</feature>
<dbReference type="RefSeq" id="WP_121145203.1">
    <property type="nucleotide sequence ID" value="NZ_RBWY01000003.1"/>
</dbReference>
<feature type="transmembrane region" description="Helical" evidence="2">
    <location>
        <begin position="449"/>
        <end position="471"/>
    </location>
</feature>
<feature type="transmembrane region" description="Helical" evidence="2">
    <location>
        <begin position="804"/>
        <end position="826"/>
    </location>
</feature>
<sequence length="894" mass="100304">MADGLIMVIAIIFFIVILIVVSNLQSRVTFLQLQVQSLKKRIDEQEKQPTTHIIESNSTPNTSEVKPSSIALSPPSAPVSTHRFEPIKHAEKPVNHSNEAQPSVTKPATEHHFMYHLAQWLIKGNPVAKLAIVILFFGLSYLLKYSIDHELLSPEIRTLGSLCLGLILLTAGWKLRNKKALYALILQGGSIGILYFTLFAAFKLYALVPAVLTFALLVIICACSVMFAVIQRAISLAVIASIGGYLAPILLSTGSGNHIALFSYYLILSTAILTISFWQSWRQLNLIGFVFTFIVAIVWGIRSFKPEFYLECQLFILANMLIYGILAVLLFIRNDPKMPYGQTCDLTLLFSVPLAAFSLQYAITAHWQYAPAFSALGFGLFYLIGSFGVLRCWQNKAKQIALCGLAIGLTFSTLAVPLALTASWTALVWLLEGTAISCVALSQKQHRLAYAGAIVVLLGLASSVVANIDYIDKTSFITLYAMISALLLFNACLWHHYRSLHSSANDIKLVFLCIAAIFWSVWMIGSVYLITDTTANAVQPIIACYIIAVWLWFFIGRKINWPVLNYAVIALWPVLLLALVNHIAQDNHAYANGLWGLSWLVAFISAYCYLYFNANHLNPQSRQLTASLHISLLWIILGWLYHNIDAVLSDLPWGFEVLELSVLIVTACLVIFVFLMLNQYHLFPMQNESKLYWQIALLPPVLYLLYTLLVSLTSSGQIINWTYLPLFNPLDESTAFALLMLSVWRYQTIKSFQPPRPISLKRFSLLTLFLLAGLTFLWGNSIIIRTLSQWLNISWLFYTLWHNHIIQVVLSLVWTLTALILIAIAHRYAMRKLWFAGVILQAWVVIKLALVDSVELDGLMRAFVFIGVALLMLIIGYLAPLPPKQNRLSCDATI</sequence>
<feature type="transmembrane region" description="Helical" evidence="2">
    <location>
        <begin position="537"/>
        <end position="556"/>
    </location>
</feature>
<feature type="transmembrane region" description="Helical" evidence="2">
    <location>
        <begin position="344"/>
        <end position="363"/>
    </location>
</feature>
<organism evidence="3 4">
    <name type="scientific">Orbus hercynius</name>
    <dbReference type="NCBI Taxonomy" id="593135"/>
    <lineage>
        <taxon>Bacteria</taxon>
        <taxon>Pseudomonadati</taxon>
        <taxon>Pseudomonadota</taxon>
        <taxon>Gammaproteobacteria</taxon>
        <taxon>Orbales</taxon>
        <taxon>Orbaceae</taxon>
        <taxon>Orbus</taxon>
    </lineage>
</organism>
<feature type="transmembrane region" description="Helical" evidence="2">
    <location>
        <begin position="369"/>
        <end position="393"/>
    </location>
</feature>
<feature type="transmembrane region" description="Helical" evidence="2">
    <location>
        <begin position="765"/>
        <end position="784"/>
    </location>
</feature>
<proteinExistence type="predicted"/>
<feature type="compositionally biased region" description="Low complexity" evidence="1">
    <location>
        <begin position="67"/>
        <end position="79"/>
    </location>
</feature>
<feature type="transmembrane region" description="Helical" evidence="2">
    <location>
        <begin position="477"/>
        <end position="497"/>
    </location>
</feature>
<feature type="transmembrane region" description="Helical" evidence="2">
    <location>
        <begin position="833"/>
        <end position="850"/>
    </location>
</feature>
<keyword evidence="2" id="KW-0472">Membrane</keyword>
<feature type="transmembrane region" description="Helical" evidence="2">
    <location>
        <begin position="726"/>
        <end position="744"/>
    </location>
</feature>
<reference evidence="3 4" key="1">
    <citation type="submission" date="2018-10" db="EMBL/GenBank/DDBJ databases">
        <title>Genomic Encyclopedia of Type Strains, Phase IV (KMG-IV): sequencing the most valuable type-strain genomes for metagenomic binning, comparative biology and taxonomic classification.</title>
        <authorList>
            <person name="Goeker M."/>
        </authorList>
    </citation>
    <scope>NUCLEOTIDE SEQUENCE [LARGE SCALE GENOMIC DNA]</scope>
    <source>
        <strain evidence="3 4">DSM 22228</strain>
    </source>
</reference>
<feature type="transmembrane region" description="Helical" evidence="2">
    <location>
        <begin position="590"/>
        <end position="612"/>
    </location>
</feature>
<dbReference type="InterPro" id="IPR014600">
    <property type="entry name" value="UCP035905_mem"/>
</dbReference>
<dbReference type="Proteomes" id="UP000278542">
    <property type="component" value="Unassembled WGS sequence"/>
</dbReference>
<dbReference type="PIRSF" id="PIRSF035905">
    <property type="entry name" value="UCP035905_mp"/>
    <property type="match status" value="1"/>
</dbReference>
<dbReference type="AlphaFoldDB" id="A0A495RC52"/>
<feature type="transmembrane region" description="Helical" evidence="2">
    <location>
        <begin position="426"/>
        <end position="442"/>
    </location>
</feature>
<feature type="transmembrane region" description="Helical" evidence="2">
    <location>
        <begin position="509"/>
        <end position="531"/>
    </location>
</feature>
<comment type="caution">
    <text evidence="3">The sequence shown here is derived from an EMBL/GenBank/DDBJ whole genome shotgun (WGS) entry which is preliminary data.</text>
</comment>
<feature type="transmembrane region" description="Helical" evidence="2">
    <location>
        <begin position="6"/>
        <end position="24"/>
    </location>
</feature>
<evidence type="ECO:0000256" key="1">
    <source>
        <dbReference type="SAM" id="MobiDB-lite"/>
    </source>
</evidence>
<feature type="transmembrane region" description="Helical" evidence="2">
    <location>
        <begin position="180"/>
        <end position="198"/>
    </location>
</feature>
<feature type="transmembrane region" description="Helical" evidence="2">
    <location>
        <begin position="314"/>
        <end position="332"/>
    </location>
</feature>
<evidence type="ECO:0000313" key="3">
    <source>
        <dbReference type="EMBL" id="RKS85043.1"/>
    </source>
</evidence>
<feature type="transmembrane region" description="Helical" evidence="2">
    <location>
        <begin position="662"/>
        <end position="683"/>
    </location>
</feature>
<name>A0A495RC52_9GAMM</name>
<feature type="compositionally biased region" description="Polar residues" evidence="1">
    <location>
        <begin position="50"/>
        <end position="66"/>
    </location>
</feature>
<dbReference type="OrthoDB" id="207428at2"/>
<dbReference type="PANTHER" id="PTHR38434:SF1">
    <property type="entry name" value="BLL2549 PROTEIN"/>
    <property type="match status" value="1"/>
</dbReference>
<dbReference type="InterPro" id="IPR019286">
    <property type="entry name" value="DUF2339_TM"/>
</dbReference>
<keyword evidence="2" id="KW-0812">Transmembrane</keyword>
<feature type="transmembrane region" description="Helical" evidence="2">
    <location>
        <begin position="695"/>
        <end position="714"/>
    </location>
</feature>
<evidence type="ECO:0000313" key="4">
    <source>
        <dbReference type="Proteomes" id="UP000278542"/>
    </source>
</evidence>
<feature type="transmembrane region" description="Helical" evidence="2">
    <location>
        <begin position="400"/>
        <end position="420"/>
    </location>
</feature>
<feature type="transmembrane region" description="Helical" evidence="2">
    <location>
        <begin position="862"/>
        <end position="879"/>
    </location>
</feature>
<keyword evidence="4" id="KW-1185">Reference proteome</keyword>
<feature type="transmembrane region" description="Helical" evidence="2">
    <location>
        <begin position="284"/>
        <end position="302"/>
    </location>
</feature>